<accession>A0A8H5FCC7</accession>
<evidence type="ECO:0000256" key="1">
    <source>
        <dbReference type="SAM" id="MobiDB-lite"/>
    </source>
</evidence>
<name>A0A8H5FCC7_9AGAR</name>
<protein>
    <submittedName>
        <fullName evidence="2">Uncharacterized protein</fullName>
    </submittedName>
</protein>
<reference evidence="2 3" key="1">
    <citation type="journal article" date="2020" name="ISME J.">
        <title>Uncovering the hidden diversity of litter-decomposition mechanisms in mushroom-forming fungi.</title>
        <authorList>
            <person name="Floudas D."/>
            <person name="Bentzer J."/>
            <person name="Ahren D."/>
            <person name="Johansson T."/>
            <person name="Persson P."/>
            <person name="Tunlid A."/>
        </authorList>
    </citation>
    <scope>NUCLEOTIDE SEQUENCE [LARGE SCALE GENOMIC DNA]</scope>
    <source>
        <strain evidence="2 3">CBS 175.51</strain>
    </source>
</reference>
<evidence type="ECO:0000313" key="2">
    <source>
        <dbReference type="EMBL" id="KAF5331825.1"/>
    </source>
</evidence>
<organism evidence="2 3">
    <name type="scientific">Ephemerocybe angulata</name>
    <dbReference type="NCBI Taxonomy" id="980116"/>
    <lineage>
        <taxon>Eukaryota</taxon>
        <taxon>Fungi</taxon>
        <taxon>Dikarya</taxon>
        <taxon>Basidiomycota</taxon>
        <taxon>Agaricomycotina</taxon>
        <taxon>Agaricomycetes</taxon>
        <taxon>Agaricomycetidae</taxon>
        <taxon>Agaricales</taxon>
        <taxon>Agaricineae</taxon>
        <taxon>Psathyrellaceae</taxon>
        <taxon>Ephemerocybe</taxon>
    </lineage>
</organism>
<proteinExistence type="predicted"/>
<dbReference type="AlphaFoldDB" id="A0A8H5FCC7"/>
<keyword evidence="3" id="KW-1185">Reference proteome</keyword>
<gene>
    <name evidence="2" type="ORF">D9611_008927</name>
</gene>
<dbReference type="OrthoDB" id="5967843at2759"/>
<feature type="region of interest" description="Disordered" evidence="1">
    <location>
        <begin position="1"/>
        <end position="24"/>
    </location>
</feature>
<dbReference type="InterPro" id="IPR027417">
    <property type="entry name" value="P-loop_NTPase"/>
</dbReference>
<dbReference type="EMBL" id="JAACJK010000112">
    <property type="protein sequence ID" value="KAF5331825.1"/>
    <property type="molecule type" value="Genomic_DNA"/>
</dbReference>
<sequence length="274" mass="30738">MDQETDTSLPMASSPPSQANQGTDFFRGAHNFSIENQYNIGEQTIVMKSGNLGLLDILNPIPDASYTRNRKTSPPDSSCLPGTRQDVLKKVTSWADSSLLGRNNRPVMWLYGYVGCGKPAIAQDVAEHYARKKRWRPVTSSFAVLETGARLGGFQLEEESAAKLLAEQFERFAAEFSSNCYWEFYVISTDTGIQHGSQMSRFRLDDAPSVKSTFTEIENIVTPIAMRMNTRTGSRRWPSHCLYPDVLDVNGPRILYLKTPLIHFHLLSLSFDDA</sequence>
<dbReference type="Proteomes" id="UP000541558">
    <property type="component" value="Unassembled WGS sequence"/>
</dbReference>
<dbReference type="SUPFAM" id="SSF52540">
    <property type="entry name" value="P-loop containing nucleoside triphosphate hydrolases"/>
    <property type="match status" value="1"/>
</dbReference>
<feature type="compositionally biased region" description="Polar residues" evidence="1">
    <location>
        <begin position="1"/>
        <end position="23"/>
    </location>
</feature>
<evidence type="ECO:0000313" key="3">
    <source>
        <dbReference type="Proteomes" id="UP000541558"/>
    </source>
</evidence>
<comment type="caution">
    <text evidence="2">The sequence shown here is derived from an EMBL/GenBank/DDBJ whole genome shotgun (WGS) entry which is preliminary data.</text>
</comment>